<reference evidence="10 11" key="1">
    <citation type="journal article" date="2016" name="Nat. Commun.">
        <title>Thousands of microbial genomes shed light on interconnected biogeochemical processes in an aquifer system.</title>
        <authorList>
            <person name="Anantharaman K."/>
            <person name="Brown C.T."/>
            <person name="Hug L.A."/>
            <person name="Sharon I."/>
            <person name="Castelle C.J."/>
            <person name="Probst A.J."/>
            <person name="Thomas B.C."/>
            <person name="Singh A."/>
            <person name="Wilkins M.J."/>
            <person name="Karaoz U."/>
            <person name="Brodie E.L."/>
            <person name="Williams K.H."/>
            <person name="Hubbard S.S."/>
            <person name="Banfield J.F."/>
        </authorList>
    </citation>
    <scope>NUCLEOTIDE SEQUENCE [LARGE SCALE GENOMIC DNA]</scope>
</reference>
<dbReference type="CDD" id="cd02440">
    <property type="entry name" value="AdoMet_MTases"/>
    <property type="match status" value="1"/>
</dbReference>
<dbReference type="InterPro" id="IPR020596">
    <property type="entry name" value="rRNA_Ade_Mease_Trfase_CS"/>
</dbReference>
<dbReference type="InterPro" id="IPR029063">
    <property type="entry name" value="SAM-dependent_MTases_sf"/>
</dbReference>
<dbReference type="GO" id="GO:0003723">
    <property type="term" value="F:RNA binding"/>
    <property type="evidence" value="ECO:0007669"/>
    <property type="project" value="UniProtKB-UniRule"/>
</dbReference>
<comment type="subcellular location">
    <subcellularLocation>
        <location evidence="7">Cytoplasm</location>
    </subcellularLocation>
</comment>
<keyword evidence="6 7" id="KW-0694">RNA-binding</keyword>
<dbReference type="PROSITE" id="PS51689">
    <property type="entry name" value="SAM_RNA_A_N6_MT"/>
    <property type="match status" value="1"/>
</dbReference>
<evidence type="ECO:0000256" key="1">
    <source>
        <dbReference type="ARBA" id="ARBA00022490"/>
    </source>
</evidence>
<feature type="binding site" evidence="7 8">
    <location>
        <position position="32"/>
    </location>
    <ligand>
        <name>S-adenosyl-L-methionine</name>
        <dbReference type="ChEBI" id="CHEBI:59789"/>
    </ligand>
</feature>
<dbReference type="GO" id="GO:0005829">
    <property type="term" value="C:cytosol"/>
    <property type="evidence" value="ECO:0007669"/>
    <property type="project" value="TreeGrafter"/>
</dbReference>
<dbReference type="Pfam" id="PF00398">
    <property type="entry name" value="RrnaAD"/>
    <property type="match status" value="1"/>
</dbReference>
<keyword evidence="4 7" id="KW-0808">Transferase</keyword>
<gene>
    <name evidence="7" type="primary">rsmA</name>
    <name evidence="7" type="synonym">ksgA</name>
    <name evidence="10" type="ORF">A3B10_04140</name>
</gene>
<evidence type="ECO:0000256" key="8">
    <source>
        <dbReference type="PROSITE-ProRule" id="PRU01026"/>
    </source>
</evidence>
<dbReference type="EC" id="2.1.1.182" evidence="7"/>
<keyword evidence="3 7" id="KW-0489">Methyltransferase</keyword>
<dbReference type="Gene3D" id="1.10.8.100">
    <property type="entry name" value="Ribosomal RNA adenine dimethylase-like, domain 2"/>
    <property type="match status" value="1"/>
</dbReference>
<evidence type="ECO:0000313" key="11">
    <source>
        <dbReference type="Proteomes" id="UP000177281"/>
    </source>
</evidence>
<accession>A0A1F5Q521</accession>
<dbReference type="PANTHER" id="PTHR11727:SF7">
    <property type="entry name" value="DIMETHYLADENOSINE TRANSFERASE-RELATED"/>
    <property type="match status" value="1"/>
</dbReference>
<dbReference type="SUPFAM" id="SSF53335">
    <property type="entry name" value="S-adenosyl-L-methionine-dependent methyltransferases"/>
    <property type="match status" value="1"/>
</dbReference>
<dbReference type="HAMAP" id="MF_00607">
    <property type="entry name" value="16SrRNA_methyltr_A"/>
    <property type="match status" value="1"/>
</dbReference>
<keyword evidence="2 7" id="KW-0698">rRNA processing</keyword>
<dbReference type="GO" id="GO:0052908">
    <property type="term" value="F:16S rRNA (adenine(1518)-N(6)/adenine(1519)-N(6))-dimethyltransferase activity"/>
    <property type="evidence" value="ECO:0007669"/>
    <property type="project" value="UniProtKB-EC"/>
</dbReference>
<dbReference type="Proteomes" id="UP000177281">
    <property type="component" value="Unassembled WGS sequence"/>
</dbReference>
<feature type="domain" description="Ribosomal RNA adenine methylase transferase N-terminal" evidence="9">
    <location>
        <begin position="39"/>
        <end position="283"/>
    </location>
</feature>
<dbReference type="PROSITE" id="PS01131">
    <property type="entry name" value="RRNA_A_DIMETH"/>
    <property type="match status" value="1"/>
</dbReference>
<evidence type="ECO:0000256" key="3">
    <source>
        <dbReference type="ARBA" id="ARBA00022603"/>
    </source>
</evidence>
<feature type="binding site" evidence="7 8">
    <location>
        <position position="80"/>
    </location>
    <ligand>
        <name>S-adenosyl-L-methionine</name>
        <dbReference type="ChEBI" id="CHEBI:59789"/>
    </ligand>
</feature>
<comment type="similarity">
    <text evidence="7">Belongs to the class I-like SAM-binding methyltransferase superfamily. rRNA adenine N(6)-methyltransferase family. RsmA subfamily.</text>
</comment>
<dbReference type="STRING" id="1817841.A3B10_04140"/>
<evidence type="ECO:0000313" key="10">
    <source>
        <dbReference type="EMBL" id="OGE97305.1"/>
    </source>
</evidence>
<feature type="binding site" evidence="7 8">
    <location>
        <position position="34"/>
    </location>
    <ligand>
        <name>S-adenosyl-L-methionine</name>
        <dbReference type="ChEBI" id="CHEBI:59789"/>
    </ligand>
</feature>
<dbReference type="SMART" id="SM00650">
    <property type="entry name" value="rADc"/>
    <property type="match status" value="1"/>
</dbReference>
<dbReference type="InterPro" id="IPR023165">
    <property type="entry name" value="rRNA_Ade_diMease-like_C"/>
</dbReference>
<comment type="function">
    <text evidence="7">Specifically dimethylates two adjacent adenosines (A1518 and A1519) in the loop of a conserved hairpin near the 3'-end of 16S rRNA in the 30S particle. May play a critical role in biogenesis of 30S subunits.</text>
</comment>
<dbReference type="EMBL" id="MFFB01000002">
    <property type="protein sequence ID" value="OGE97305.1"/>
    <property type="molecule type" value="Genomic_DNA"/>
</dbReference>
<keyword evidence="1 7" id="KW-0963">Cytoplasm</keyword>
<dbReference type="PANTHER" id="PTHR11727">
    <property type="entry name" value="DIMETHYLADENOSINE TRANSFERASE"/>
    <property type="match status" value="1"/>
</dbReference>
<dbReference type="InterPro" id="IPR020598">
    <property type="entry name" value="rRNA_Ade_methylase_Trfase_N"/>
</dbReference>
<evidence type="ECO:0000256" key="6">
    <source>
        <dbReference type="ARBA" id="ARBA00022884"/>
    </source>
</evidence>
<comment type="caution">
    <text evidence="10">The sequence shown here is derived from an EMBL/GenBank/DDBJ whole genome shotgun (WGS) entry which is preliminary data.</text>
</comment>
<proteinExistence type="inferred from homology"/>
<evidence type="ECO:0000256" key="7">
    <source>
        <dbReference type="HAMAP-Rule" id="MF_00607"/>
    </source>
</evidence>
<sequence length="352" mass="39760">MTVRHMNLTNIDELKNFLKHSGLRPKDYLGQNFLVDQEVLQEIILAADLKPTDTVLEVGPGLGVLTEELLKKAGKVIAVEKDERLFEILSLSLRGGTRKRTDEAISPEIATRPSVARDDKRQSVKLIHQDILRFHLEKYISGPYKVVANIPYYLTSKLFQYFLQQQNKPKLLVLMVQKEVGERVAAKVGDLSVLGISVQIQADVEIVQRRSLSPSPRLVLDKEIGDLIKGSDKIPDPAAANALAGRQVRDGFGNKQFPLIVPKTSFWPVPEVDSVILKITPKEKFPEIKDQKFFFSIVKMAFAGKRKQIKNTIKNIEALHLAGIDPTTRPQDISIEQWIILYKMIDKLLLKI</sequence>
<feature type="binding site" evidence="7 8">
    <location>
        <position position="130"/>
    </location>
    <ligand>
        <name>S-adenosyl-L-methionine</name>
        <dbReference type="ChEBI" id="CHEBI:59789"/>
    </ligand>
</feature>
<evidence type="ECO:0000256" key="2">
    <source>
        <dbReference type="ARBA" id="ARBA00022552"/>
    </source>
</evidence>
<organism evidence="10 11">
    <name type="scientific">Candidatus Doudnabacteria bacterium RIFCSPLOWO2_01_FULL_44_21</name>
    <dbReference type="NCBI Taxonomy" id="1817841"/>
    <lineage>
        <taxon>Bacteria</taxon>
        <taxon>Candidatus Doudnaibacteriota</taxon>
    </lineage>
</organism>
<dbReference type="InterPro" id="IPR001737">
    <property type="entry name" value="KsgA/Erm"/>
</dbReference>
<keyword evidence="5 7" id="KW-0949">S-adenosyl-L-methionine</keyword>
<evidence type="ECO:0000259" key="9">
    <source>
        <dbReference type="SMART" id="SM00650"/>
    </source>
</evidence>
<evidence type="ECO:0000256" key="4">
    <source>
        <dbReference type="ARBA" id="ARBA00022679"/>
    </source>
</evidence>
<feature type="binding site" evidence="7 8">
    <location>
        <position position="149"/>
    </location>
    <ligand>
        <name>S-adenosyl-L-methionine</name>
        <dbReference type="ChEBI" id="CHEBI:59789"/>
    </ligand>
</feature>
<dbReference type="Gene3D" id="3.40.50.150">
    <property type="entry name" value="Vaccinia Virus protein VP39"/>
    <property type="match status" value="1"/>
</dbReference>
<protein>
    <recommendedName>
        <fullName evidence="7">Ribosomal RNA small subunit methyltransferase A</fullName>
        <ecNumber evidence="7">2.1.1.182</ecNumber>
    </recommendedName>
    <alternativeName>
        <fullName evidence="7">16S rRNA (adenine(1518)-N(6)/adenine(1519)-N(6))-dimethyltransferase</fullName>
    </alternativeName>
    <alternativeName>
        <fullName evidence="7">16S rRNA dimethyladenosine transferase</fullName>
    </alternativeName>
    <alternativeName>
        <fullName evidence="7">16S rRNA dimethylase</fullName>
    </alternativeName>
    <alternativeName>
        <fullName evidence="7">S-adenosylmethionine-6-N', N'-adenosyl(rRNA) dimethyltransferase</fullName>
    </alternativeName>
</protein>
<name>A0A1F5Q521_9BACT</name>
<feature type="binding site" evidence="7 8">
    <location>
        <position position="59"/>
    </location>
    <ligand>
        <name>S-adenosyl-L-methionine</name>
        <dbReference type="ChEBI" id="CHEBI:59789"/>
    </ligand>
</feature>
<comment type="catalytic activity">
    <reaction evidence="7">
        <text>adenosine(1518)/adenosine(1519) in 16S rRNA + 4 S-adenosyl-L-methionine = N(6)-dimethyladenosine(1518)/N(6)-dimethyladenosine(1519) in 16S rRNA + 4 S-adenosyl-L-homocysteine + 4 H(+)</text>
        <dbReference type="Rhea" id="RHEA:19609"/>
        <dbReference type="Rhea" id="RHEA-COMP:10232"/>
        <dbReference type="Rhea" id="RHEA-COMP:10233"/>
        <dbReference type="ChEBI" id="CHEBI:15378"/>
        <dbReference type="ChEBI" id="CHEBI:57856"/>
        <dbReference type="ChEBI" id="CHEBI:59789"/>
        <dbReference type="ChEBI" id="CHEBI:74411"/>
        <dbReference type="ChEBI" id="CHEBI:74493"/>
        <dbReference type="EC" id="2.1.1.182"/>
    </reaction>
</comment>
<dbReference type="AlphaFoldDB" id="A0A1F5Q521"/>
<evidence type="ECO:0000256" key="5">
    <source>
        <dbReference type="ARBA" id="ARBA00022691"/>
    </source>
</evidence>
<dbReference type="InterPro" id="IPR011530">
    <property type="entry name" value="rRNA_adenine_dimethylase"/>
</dbReference>